<evidence type="ECO:0000259" key="2">
    <source>
        <dbReference type="PROSITE" id="PS50104"/>
    </source>
</evidence>
<sequence>MVRRSILQYKNYQRRLLTSGDRSSSSSSCDVFINHRGIDTKRSVAGLLHHNLSRLNVRSFLDRESMRPGDNLFEKINDAIRNCRVGVTIFSPNYCNSYFCLHELALIMESKKKVIPIFCDVKPSELRVLDGNGQRSSDELHRFRQALDEARYTVGITFDSINGNWSDLMTNATDIIMKTLDEEKHQQEQGAVPPKNTTDPTNNL</sequence>
<dbReference type="InterPro" id="IPR035897">
    <property type="entry name" value="Toll_tir_struct_dom_sf"/>
</dbReference>
<dbReference type="SUPFAM" id="SSF52200">
    <property type="entry name" value="Toll/Interleukin receptor TIR domain"/>
    <property type="match status" value="1"/>
</dbReference>
<feature type="domain" description="TIR" evidence="2">
    <location>
        <begin position="27"/>
        <end position="151"/>
    </location>
</feature>
<gene>
    <name evidence="3" type="ORF">Syun_027345</name>
</gene>
<dbReference type="GO" id="GO:0007165">
    <property type="term" value="P:signal transduction"/>
    <property type="evidence" value="ECO:0007669"/>
    <property type="project" value="InterPro"/>
</dbReference>
<keyword evidence="4" id="KW-1185">Reference proteome</keyword>
<dbReference type="PANTHER" id="PTHR31008:SF16">
    <property type="entry name" value="TOLL-INTERLEUKIN-RESISTANCE (TIR) DOMAIN FAMILY PROTEIN"/>
    <property type="match status" value="1"/>
</dbReference>
<proteinExistence type="predicted"/>
<feature type="region of interest" description="Disordered" evidence="1">
    <location>
        <begin position="183"/>
        <end position="204"/>
    </location>
</feature>
<feature type="compositionally biased region" description="Polar residues" evidence="1">
    <location>
        <begin position="195"/>
        <end position="204"/>
    </location>
</feature>
<dbReference type="Proteomes" id="UP001420932">
    <property type="component" value="Unassembled WGS sequence"/>
</dbReference>
<dbReference type="EMBL" id="JBBNAF010000012">
    <property type="protein sequence ID" value="KAK9092434.1"/>
    <property type="molecule type" value="Genomic_DNA"/>
</dbReference>
<comment type="caution">
    <text evidence="3">The sequence shown here is derived from an EMBL/GenBank/DDBJ whole genome shotgun (WGS) entry which is preliminary data.</text>
</comment>
<evidence type="ECO:0000313" key="4">
    <source>
        <dbReference type="Proteomes" id="UP001420932"/>
    </source>
</evidence>
<dbReference type="InterPro" id="IPR000157">
    <property type="entry name" value="TIR_dom"/>
</dbReference>
<dbReference type="PANTHER" id="PTHR31008">
    <property type="entry name" value="COP1-INTERACTING PROTEIN-RELATED"/>
    <property type="match status" value="1"/>
</dbReference>
<dbReference type="Gene3D" id="3.40.50.10140">
    <property type="entry name" value="Toll/interleukin-1 receptor homology (TIR) domain"/>
    <property type="match status" value="1"/>
</dbReference>
<dbReference type="Pfam" id="PF01582">
    <property type="entry name" value="TIR"/>
    <property type="match status" value="1"/>
</dbReference>
<dbReference type="AlphaFoldDB" id="A0AAP0EFS4"/>
<evidence type="ECO:0000256" key="1">
    <source>
        <dbReference type="SAM" id="MobiDB-lite"/>
    </source>
</evidence>
<accession>A0AAP0EFS4</accession>
<evidence type="ECO:0000313" key="3">
    <source>
        <dbReference type="EMBL" id="KAK9092434.1"/>
    </source>
</evidence>
<dbReference type="SMART" id="SM00255">
    <property type="entry name" value="TIR"/>
    <property type="match status" value="1"/>
</dbReference>
<dbReference type="PROSITE" id="PS50104">
    <property type="entry name" value="TIR"/>
    <property type="match status" value="1"/>
</dbReference>
<name>A0AAP0EFS4_9MAGN</name>
<organism evidence="3 4">
    <name type="scientific">Stephania yunnanensis</name>
    <dbReference type="NCBI Taxonomy" id="152371"/>
    <lineage>
        <taxon>Eukaryota</taxon>
        <taxon>Viridiplantae</taxon>
        <taxon>Streptophyta</taxon>
        <taxon>Embryophyta</taxon>
        <taxon>Tracheophyta</taxon>
        <taxon>Spermatophyta</taxon>
        <taxon>Magnoliopsida</taxon>
        <taxon>Ranunculales</taxon>
        <taxon>Menispermaceae</taxon>
        <taxon>Menispermoideae</taxon>
        <taxon>Cissampelideae</taxon>
        <taxon>Stephania</taxon>
    </lineage>
</organism>
<protein>
    <recommendedName>
        <fullName evidence="2">TIR domain-containing protein</fullName>
    </recommendedName>
</protein>
<reference evidence="3 4" key="1">
    <citation type="submission" date="2024-01" db="EMBL/GenBank/DDBJ databases">
        <title>Genome assemblies of Stephania.</title>
        <authorList>
            <person name="Yang L."/>
        </authorList>
    </citation>
    <scope>NUCLEOTIDE SEQUENCE [LARGE SCALE GENOMIC DNA]</scope>
    <source>
        <strain evidence="3">YNDBR</strain>
        <tissue evidence="3">Leaf</tissue>
    </source>
</reference>